<keyword evidence="3 4" id="KW-0964">Secreted</keyword>
<keyword evidence="6" id="KW-1185">Reference proteome</keyword>
<organism evidence="5 6">
    <name type="scientific">Aegilops tauschii subsp. strangulata</name>
    <name type="common">Goatgrass</name>
    <dbReference type="NCBI Taxonomy" id="200361"/>
    <lineage>
        <taxon>Eukaryota</taxon>
        <taxon>Viridiplantae</taxon>
        <taxon>Streptophyta</taxon>
        <taxon>Embryophyta</taxon>
        <taxon>Tracheophyta</taxon>
        <taxon>Spermatophyta</taxon>
        <taxon>Magnoliopsida</taxon>
        <taxon>Liliopsida</taxon>
        <taxon>Poales</taxon>
        <taxon>Poaceae</taxon>
        <taxon>BOP clade</taxon>
        <taxon>Pooideae</taxon>
        <taxon>Triticodae</taxon>
        <taxon>Triticeae</taxon>
        <taxon>Triticinae</taxon>
        <taxon>Aegilops</taxon>
    </lineage>
</organism>
<comment type="subcellular location">
    <subcellularLocation>
        <location evidence="4">Secreted</location>
        <location evidence="4">Extracellular space</location>
        <location evidence="4">Apoplast</location>
    </subcellularLocation>
</comment>
<dbReference type="GO" id="GO:0009699">
    <property type="term" value="P:phenylpropanoid biosynthetic process"/>
    <property type="evidence" value="ECO:0007669"/>
    <property type="project" value="UniProtKB-ARBA"/>
</dbReference>
<name>A0A453AE89_AEGTS</name>
<dbReference type="GO" id="GO:0048046">
    <property type="term" value="C:apoplast"/>
    <property type="evidence" value="ECO:0007669"/>
    <property type="project" value="UniProtKB-SubCell"/>
</dbReference>
<evidence type="ECO:0000313" key="6">
    <source>
        <dbReference type="Proteomes" id="UP000015105"/>
    </source>
</evidence>
<reference evidence="6" key="1">
    <citation type="journal article" date="2014" name="Science">
        <title>Ancient hybridizations among the ancestral genomes of bread wheat.</title>
        <authorList>
            <consortium name="International Wheat Genome Sequencing Consortium,"/>
            <person name="Marcussen T."/>
            <person name="Sandve S.R."/>
            <person name="Heier L."/>
            <person name="Spannagl M."/>
            <person name="Pfeifer M."/>
            <person name="Jakobsen K.S."/>
            <person name="Wulff B.B."/>
            <person name="Steuernagel B."/>
            <person name="Mayer K.F."/>
            <person name="Olsen O.A."/>
        </authorList>
    </citation>
    <scope>NUCLEOTIDE SEQUENCE [LARGE SCALE GENOMIC DNA]</scope>
    <source>
        <strain evidence="6">cv. AL8/78</strain>
    </source>
</reference>
<protein>
    <recommendedName>
        <fullName evidence="4">Dirigent protein</fullName>
    </recommendedName>
</protein>
<evidence type="ECO:0000256" key="2">
    <source>
        <dbReference type="ARBA" id="ARBA00011738"/>
    </source>
</evidence>
<dbReference type="PANTHER" id="PTHR21495">
    <property type="entry name" value="NUCLEOPORIN-RELATED"/>
    <property type="match status" value="1"/>
</dbReference>
<comment type="function">
    <text evidence="4">Dirigent proteins impart stereoselectivity on the phenoxy radical-coupling reaction, yielding optically active lignans from two molecules of coniferyl alcohol in the biosynthesis of lignans, flavonolignans, and alkaloids and thus plays a central role in plant secondary metabolism.</text>
</comment>
<dbReference type="Pfam" id="PF03018">
    <property type="entry name" value="Dirigent"/>
    <property type="match status" value="1"/>
</dbReference>
<evidence type="ECO:0000313" key="5">
    <source>
        <dbReference type="EnsemblPlants" id="AET2Gv20093300.1"/>
    </source>
</evidence>
<dbReference type="EnsemblPlants" id="AET2Gv20093300.1">
    <property type="protein sequence ID" value="AET2Gv20093300.1"/>
    <property type="gene ID" value="AET2Gv20093300"/>
</dbReference>
<dbReference type="AlphaFoldDB" id="A0A453AE89"/>
<evidence type="ECO:0000256" key="1">
    <source>
        <dbReference type="ARBA" id="ARBA00010746"/>
    </source>
</evidence>
<reference evidence="6" key="2">
    <citation type="journal article" date="2017" name="Nat. Plants">
        <title>The Aegilops tauschii genome reveals multiple impacts of transposons.</title>
        <authorList>
            <person name="Zhao G."/>
            <person name="Zou C."/>
            <person name="Li K."/>
            <person name="Wang K."/>
            <person name="Li T."/>
            <person name="Gao L."/>
            <person name="Zhang X."/>
            <person name="Wang H."/>
            <person name="Yang Z."/>
            <person name="Liu X."/>
            <person name="Jiang W."/>
            <person name="Mao L."/>
            <person name="Kong X."/>
            <person name="Jiao Y."/>
            <person name="Jia J."/>
        </authorList>
    </citation>
    <scope>NUCLEOTIDE SEQUENCE [LARGE SCALE GENOMIC DNA]</scope>
    <source>
        <strain evidence="6">cv. AL8/78</strain>
    </source>
</reference>
<evidence type="ECO:0000256" key="3">
    <source>
        <dbReference type="ARBA" id="ARBA00022525"/>
    </source>
</evidence>
<keyword evidence="4" id="KW-0052">Apoplast</keyword>
<dbReference type="Gene3D" id="2.40.480.10">
    <property type="entry name" value="Allene oxide cyclase-like"/>
    <property type="match status" value="1"/>
</dbReference>
<evidence type="ECO:0000256" key="4">
    <source>
        <dbReference type="RuleBase" id="RU363099"/>
    </source>
</evidence>
<proteinExistence type="inferred from homology"/>
<comment type="similarity">
    <text evidence="1 4">Belongs to the plant dirigent protein family.</text>
</comment>
<dbReference type="STRING" id="200361.A0A453AE89"/>
<reference evidence="5" key="4">
    <citation type="submission" date="2019-03" db="UniProtKB">
        <authorList>
            <consortium name="EnsemblPlants"/>
        </authorList>
    </citation>
    <scope>IDENTIFICATION</scope>
</reference>
<accession>A0A453AE89</accession>
<comment type="subunit">
    <text evidence="2 4">Homodimer.</text>
</comment>
<reference evidence="5" key="3">
    <citation type="journal article" date="2017" name="Nature">
        <title>Genome sequence of the progenitor of the wheat D genome Aegilops tauschii.</title>
        <authorList>
            <person name="Luo M.C."/>
            <person name="Gu Y.Q."/>
            <person name="Puiu D."/>
            <person name="Wang H."/>
            <person name="Twardziok S.O."/>
            <person name="Deal K.R."/>
            <person name="Huo N."/>
            <person name="Zhu T."/>
            <person name="Wang L."/>
            <person name="Wang Y."/>
            <person name="McGuire P.E."/>
            <person name="Liu S."/>
            <person name="Long H."/>
            <person name="Ramasamy R.K."/>
            <person name="Rodriguez J.C."/>
            <person name="Van S.L."/>
            <person name="Yuan L."/>
            <person name="Wang Z."/>
            <person name="Xia Z."/>
            <person name="Xiao L."/>
            <person name="Anderson O.D."/>
            <person name="Ouyang S."/>
            <person name="Liang Y."/>
            <person name="Zimin A.V."/>
            <person name="Pertea G."/>
            <person name="Qi P."/>
            <person name="Bennetzen J.L."/>
            <person name="Dai X."/>
            <person name="Dawson M.W."/>
            <person name="Muller H.G."/>
            <person name="Kugler K."/>
            <person name="Rivarola-Duarte L."/>
            <person name="Spannagl M."/>
            <person name="Mayer K.F.X."/>
            <person name="Lu F.H."/>
            <person name="Bevan M.W."/>
            <person name="Leroy P."/>
            <person name="Li P."/>
            <person name="You F.M."/>
            <person name="Sun Q."/>
            <person name="Liu Z."/>
            <person name="Lyons E."/>
            <person name="Wicker T."/>
            <person name="Salzberg S.L."/>
            <person name="Devos K.M."/>
            <person name="Dvorak J."/>
        </authorList>
    </citation>
    <scope>NUCLEOTIDE SEQUENCE [LARGE SCALE GENOMIC DNA]</scope>
    <source>
        <strain evidence="5">cv. AL8/78</strain>
    </source>
</reference>
<dbReference type="Proteomes" id="UP000015105">
    <property type="component" value="Chromosome 2D"/>
</dbReference>
<dbReference type="Gramene" id="AET2Gv20093300.1">
    <property type="protein sequence ID" value="AET2Gv20093300.1"/>
    <property type="gene ID" value="AET2Gv20093300"/>
</dbReference>
<reference evidence="5" key="5">
    <citation type="journal article" date="2021" name="G3 (Bethesda)">
        <title>Aegilops tauschii genome assembly Aet v5.0 features greater sequence contiguity and improved annotation.</title>
        <authorList>
            <person name="Wang L."/>
            <person name="Zhu T."/>
            <person name="Rodriguez J.C."/>
            <person name="Deal K.R."/>
            <person name="Dubcovsky J."/>
            <person name="McGuire P.E."/>
            <person name="Lux T."/>
            <person name="Spannagl M."/>
            <person name="Mayer K.F.X."/>
            <person name="Baldrich P."/>
            <person name="Meyers B.C."/>
            <person name="Huo N."/>
            <person name="Gu Y.Q."/>
            <person name="Zhou H."/>
            <person name="Devos K.M."/>
            <person name="Bennetzen J.L."/>
            <person name="Unver T."/>
            <person name="Budak H."/>
            <person name="Gulick P.J."/>
            <person name="Galiba G."/>
            <person name="Kalapos B."/>
            <person name="Nelson D.R."/>
            <person name="Li P."/>
            <person name="You F.M."/>
            <person name="Luo M.C."/>
            <person name="Dvorak J."/>
        </authorList>
    </citation>
    <scope>NUCLEOTIDE SEQUENCE [LARGE SCALE GENOMIC DNA]</scope>
    <source>
        <strain evidence="5">cv. AL8/78</strain>
    </source>
</reference>
<sequence>SALYILVQAMAVKHTMQLLPAFVFALALVLRASAAAAETIHLKFYMHDIVTGSPATAVQVIKGVVPLANDPTTYFGDMYVIDDLLTEGPDAASPAVGRAQGFFQFASMTEYALLLTANFVFTAGSHNGSSVAVLSRDVIFDTVRELPIVGGTGGLRGATGYGLLRTHSANTTTRNAVLKIDMYLRV</sequence>
<dbReference type="InterPro" id="IPR004265">
    <property type="entry name" value="Dirigent"/>
</dbReference>
<dbReference type="InterPro" id="IPR044859">
    <property type="entry name" value="Allene_oxi_cyc_Dirigent"/>
</dbReference>